<dbReference type="InterPro" id="IPR050476">
    <property type="entry name" value="Insect_CytP450_Detox"/>
</dbReference>
<reference evidence="15" key="1">
    <citation type="submission" date="2019-08" db="EMBL/GenBank/DDBJ databases">
        <title>The genome of the North American firefly Photinus pyralis.</title>
        <authorList>
            <consortium name="Photinus pyralis genome working group"/>
            <person name="Fallon T.R."/>
            <person name="Sander Lower S.E."/>
            <person name="Weng J.-K."/>
        </authorList>
    </citation>
    <scope>NUCLEOTIDE SEQUENCE</scope>
    <source>
        <strain evidence="15">TRF0915ILg1</strain>
        <tissue evidence="15">Whole body</tissue>
    </source>
</reference>
<proteinExistence type="inferred from homology"/>
<evidence type="ECO:0000256" key="7">
    <source>
        <dbReference type="ARBA" id="ARBA00022824"/>
    </source>
</evidence>
<evidence type="ECO:0000256" key="4">
    <source>
        <dbReference type="ARBA" id="ARBA00010617"/>
    </source>
</evidence>
<sequence length="490" mass="56793">MGPTVFRRKPYFELFQDFYEAFPNKRYNGIHQFLKPVLVVRDLELIKQITVKDFDHFTDHKQLITKDADPLMGRSLSALNGQSWRDMRATLSPFFTSGKIKNMFILLSECAEQFTEHFQKQGSRSTVIKAEMKDVFTRFANDAIASVAFGLQIDSLKERNNRFYLMGKDATTFAGFGILQFLLVSLNPVLMKLFNMTVLSKRVSTFFRHIVKESIQQREDEGLIRPDMIHLLMQARKGQLKYEDEHENNEDEGTAMFDKCPNPNEKVEKRNSLELSLDDITAQALIFLFGGIETSATLTCFIAYELALHFDVQKRLQNEIDETLKECNGKITYDTLLRMKYLDMVVSETLRKWPPGVRLDRLCVKDYIIKPKYPDEKPLLIQKNQIVLIPFVGIHRDPKYFPNPDKFDPERFSECNKDKIKPISYMPFGLGPRSCIASRFALMENKLLIFHLLSRFSFVPVEETLIPVKLGVGTFSLMPDKGFWLGLQPR</sequence>
<dbReference type="PANTHER" id="PTHR24292:SF54">
    <property type="entry name" value="CYP9F3-RELATED"/>
    <property type="match status" value="1"/>
</dbReference>
<dbReference type="GO" id="GO:0005506">
    <property type="term" value="F:iron ion binding"/>
    <property type="evidence" value="ECO:0007669"/>
    <property type="project" value="InterPro"/>
</dbReference>
<evidence type="ECO:0000256" key="8">
    <source>
        <dbReference type="ARBA" id="ARBA00022848"/>
    </source>
</evidence>
<evidence type="ECO:0000256" key="11">
    <source>
        <dbReference type="ARBA" id="ARBA00023033"/>
    </source>
</evidence>
<evidence type="ECO:0000256" key="10">
    <source>
        <dbReference type="ARBA" id="ARBA00023004"/>
    </source>
</evidence>
<keyword evidence="7" id="KW-0256">Endoplasmic reticulum</keyword>
<evidence type="ECO:0000256" key="2">
    <source>
        <dbReference type="ARBA" id="ARBA00004174"/>
    </source>
</evidence>
<dbReference type="Proteomes" id="UP000801492">
    <property type="component" value="Unassembled WGS sequence"/>
</dbReference>
<evidence type="ECO:0000256" key="1">
    <source>
        <dbReference type="ARBA" id="ARBA00001971"/>
    </source>
</evidence>
<dbReference type="InterPro" id="IPR017972">
    <property type="entry name" value="Cyt_P450_CS"/>
</dbReference>
<evidence type="ECO:0000256" key="9">
    <source>
        <dbReference type="ARBA" id="ARBA00023002"/>
    </source>
</evidence>
<dbReference type="EMBL" id="VTPC01004039">
    <property type="protein sequence ID" value="KAF2897584.1"/>
    <property type="molecule type" value="Genomic_DNA"/>
</dbReference>
<comment type="similarity">
    <text evidence="4 14">Belongs to the cytochrome P450 family.</text>
</comment>
<accession>A0A8K0GFA2</accession>
<comment type="caution">
    <text evidence="15">The sequence shown here is derived from an EMBL/GenBank/DDBJ whole genome shotgun (WGS) entry which is preliminary data.</text>
</comment>
<keyword evidence="10 13" id="KW-0408">Iron</keyword>
<dbReference type="OrthoDB" id="2789670at2759"/>
<dbReference type="PANTHER" id="PTHR24292">
    <property type="entry name" value="CYTOCHROME P450"/>
    <property type="match status" value="1"/>
</dbReference>
<gene>
    <name evidence="15" type="ORF">ILUMI_08592</name>
</gene>
<evidence type="ECO:0000256" key="6">
    <source>
        <dbReference type="ARBA" id="ARBA00022723"/>
    </source>
</evidence>
<keyword evidence="6 13" id="KW-0479">Metal-binding</keyword>
<dbReference type="InterPro" id="IPR002401">
    <property type="entry name" value="Cyt_P450_E_grp-I"/>
</dbReference>
<dbReference type="GO" id="GO:0005789">
    <property type="term" value="C:endoplasmic reticulum membrane"/>
    <property type="evidence" value="ECO:0007669"/>
    <property type="project" value="UniProtKB-SubCell"/>
</dbReference>
<dbReference type="SUPFAM" id="SSF48264">
    <property type="entry name" value="Cytochrome P450"/>
    <property type="match status" value="1"/>
</dbReference>
<keyword evidence="11 14" id="KW-0503">Monooxygenase</keyword>
<evidence type="ECO:0000256" key="14">
    <source>
        <dbReference type="RuleBase" id="RU000461"/>
    </source>
</evidence>
<dbReference type="PROSITE" id="PS00086">
    <property type="entry name" value="CYTOCHROME_P450"/>
    <property type="match status" value="1"/>
</dbReference>
<evidence type="ECO:0000313" key="16">
    <source>
        <dbReference type="Proteomes" id="UP000801492"/>
    </source>
</evidence>
<evidence type="ECO:0000256" key="5">
    <source>
        <dbReference type="ARBA" id="ARBA00022617"/>
    </source>
</evidence>
<keyword evidence="16" id="KW-1185">Reference proteome</keyword>
<keyword evidence="9 14" id="KW-0560">Oxidoreductase</keyword>
<dbReference type="Pfam" id="PF00067">
    <property type="entry name" value="p450"/>
    <property type="match status" value="1"/>
</dbReference>
<evidence type="ECO:0000256" key="12">
    <source>
        <dbReference type="ARBA" id="ARBA00023136"/>
    </source>
</evidence>
<dbReference type="GO" id="GO:0016705">
    <property type="term" value="F:oxidoreductase activity, acting on paired donors, with incorporation or reduction of molecular oxygen"/>
    <property type="evidence" value="ECO:0007669"/>
    <property type="project" value="InterPro"/>
</dbReference>
<evidence type="ECO:0000256" key="3">
    <source>
        <dbReference type="ARBA" id="ARBA00004406"/>
    </source>
</evidence>
<keyword evidence="8" id="KW-0492">Microsome</keyword>
<protein>
    <recommendedName>
        <fullName evidence="17">Cytochrome P450</fullName>
    </recommendedName>
</protein>
<dbReference type="Gene3D" id="1.10.630.10">
    <property type="entry name" value="Cytochrome P450"/>
    <property type="match status" value="1"/>
</dbReference>
<dbReference type="GO" id="GO:0020037">
    <property type="term" value="F:heme binding"/>
    <property type="evidence" value="ECO:0007669"/>
    <property type="project" value="InterPro"/>
</dbReference>
<comment type="subcellular location">
    <subcellularLocation>
        <location evidence="3">Endoplasmic reticulum membrane</location>
        <topology evidence="3">Peripheral membrane protein</topology>
    </subcellularLocation>
    <subcellularLocation>
        <location evidence="2">Microsome membrane</location>
        <topology evidence="2">Peripheral membrane protein</topology>
    </subcellularLocation>
</comment>
<dbReference type="AlphaFoldDB" id="A0A8K0GFA2"/>
<dbReference type="FunFam" id="1.10.630.10:FF:000042">
    <property type="entry name" value="Cytochrome P450"/>
    <property type="match status" value="1"/>
</dbReference>
<evidence type="ECO:0000256" key="13">
    <source>
        <dbReference type="PIRSR" id="PIRSR602401-1"/>
    </source>
</evidence>
<keyword evidence="5 13" id="KW-0349">Heme</keyword>
<feature type="binding site" description="axial binding residue" evidence="13">
    <location>
        <position position="435"/>
    </location>
    <ligand>
        <name>heme</name>
        <dbReference type="ChEBI" id="CHEBI:30413"/>
    </ligand>
    <ligandPart>
        <name>Fe</name>
        <dbReference type="ChEBI" id="CHEBI:18248"/>
    </ligandPart>
</feature>
<dbReference type="CDD" id="cd11056">
    <property type="entry name" value="CYP6-like"/>
    <property type="match status" value="1"/>
</dbReference>
<dbReference type="PRINTS" id="PR00463">
    <property type="entry name" value="EP450I"/>
</dbReference>
<dbReference type="GO" id="GO:0004497">
    <property type="term" value="F:monooxygenase activity"/>
    <property type="evidence" value="ECO:0007669"/>
    <property type="project" value="UniProtKB-KW"/>
</dbReference>
<comment type="cofactor">
    <cofactor evidence="1 13">
        <name>heme</name>
        <dbReference type="ChEBI" id="CHEBI:30413"/>
    </cofactor>
</comment>
<keyword evidence="12" id="KW-0472">Membrane</keyword>
<organism evidence="15 16">
    <name type="scientific">Ignelater luminosus</name>
    <name type="common">Cucubano</name>
    <name type="synonym">Pyrophorus luminosus</name>
    <dbReference type="NCBI Taxonomy" id="2038154"/>
    <lineage>
        <taxon>Eukaryota</taxon>
        <taxon>Metazoa</taxon>
        <taxon>Ecdysozoa</taxon>
        <taxon>Arthropoda</taxon>
        <taxon>Hexapoda</taxon>
        <taxon>Insecta</taxon>
        <taxon>Pterygota</taxon>
        <taxon>Neoptera</taxon>
        <taxon>Endopterygota</taxon>
        <taxon>Coleoptera</taxon>
        <taxon>Polyphaga</taxon>
        <taxon>Elateriformia</taxon>
        <taxon>Elateroidea</taxon>
        <taxon>Elateridae</taxon>
        <taxon>Agrypninae</taxon>
        <taxon>Pyrophorini</taxon>
        <taxon>Ignelater</taxon>
    </lineage>
</organism>
<dbReference type="PRINTS" id="PR00385">
    <property type="entry name" value="P450"/>
</dbReference>
<dbReference type="InterPro" id="IPR001128">
    <property type="entry name" value="Cyt_P450"/>
</dbReference>
<evidence type="ECO:0000313" key="15">
    <source>
        <dbReference type="EMBL" id="KAF2897584.1"/>
    </source>
</evidence>
<evidence type="ECO:0008006" key="17">
    <source>
        <dbReference type="Google" id="ProtNLM"/>
    </source>
</evidence>
<name>A0A8K0GFA2_IGNLU</name>
<dbReference type="InterPro" id="IPR036396">
    <property type="entry name" value="Cyt_P450_sf"/>
</dbReference>